<dbReference type="AlphaFoldDB" id="A0A151WJI2"/>
<proteinExistence type="predicted"/>
<protein>
    <submittedName>
        <fullName evidence="1">Uncharacterized protein</fullName>
    </submittedName>
</protein>
<organism evidence="1 2">
    <name type="scientific">Mycetomoellerius zeteki</name>
    <dbReference type="NCBI Taxonomy" id="64791"/>
    <lineage>
        <taxon>Eukaryota</taxon>
        <taxon>Metazoa</taxon>
        <taxon>Ecdysozoa</taxon>
        <taxon>Arthropoda</taxon>
        <taxon>Hexapoda</taxon>
        <taxon>Insecta</taxon>
        <taxon>Pterygota</taxon>
        <taxon>Neoptera</taxon>
        <taxon>Endopterygota</taxon>
        <taxon>Hymenoptera</taxon>
        <taxon>Apocrita</taxon>
        <taxon>Aculeata</taxon>
        <taxon>Formicoidea</taxon>
        <taxon>Formicidae</taxon>
        <taxon>Myrmicinae</taxon>
        <taxon>Mycetomoellerius</taxon>
    </lineage>
</organism>
<gene>
    <name evidence="1" type="ORF">ALC60_12978</name>
</gene>
<keyword evidence="2" id="KW-1185">Reference proteome</keyword>
<accession>A0A151WJI2</accession>
<dbReference type="Proteomes" id="UP000075809">
    <property type="component" value="Unassembled WGS sequence"/>
</dbReference>
<evidence type="ECO:0000313" key="1">
    <source>
        <dbReference type="EMBL" id="KYQ48018.1"/>
    </source>
</evidence>
<dbReference type="EMBL" id="KQ983039">
    <property type="protein sequence ID" value="KYQ48018.1"/>
    <property type="molecule type" value="Genomic_DNA"/>
</dbReference>
<evidence type="ECO:0000313" key="2">
    <source>
        <dbReference type="Proteomes" id="UP000075809"/>
    </source>
</evidence>
<name>A0A151WJI2_9HYME</name>
<sequence length="180" mass="20326">MRFTSPSRVDSTTKRECRCHDATSVARTTPGQWGYLPPTPKPLEGVQQSRRSSPCSFHCAHVVIGGLVGAILPTSEPLFRKEDITKQPPRITIISQLIIIISYYHSVVRCVSSTRYLAHYVKYVIRSSLLKAMTSYPWYDVGESYKVDDANITQCSRQMAIYAIASWGVMMLHKVKQHSC</sequence>
<reference evidence="1 2" key="1">
    <citation type="submission" date="2015-09" db="EMBL/GenBank/DDBJ databases">
        <title>Trachymyrmex zeteki WGS genome.</title>
        <authorList>
            <person name="Nygaard S."/>
            <person name="Hu H."/>
            <person name="Boomsma J."/>
            <person name="Zhang G."/>
        </authorList>
    </citation>
    <scope>NUCLEOTIDE SEQUENCE [LARGE SCALE GENOMIC DNA]</scope>
    <source>
        <strain evidence="1">Tzet28-1</strain>
        <tissue evidence="1">Whole body</tissue>
    </source>
</reference>